<protein>
    <submittedName>
        <fullName evidence="1">Uncharacterized protein</fullName>
    </submittedName>
</protein>
<sequence>MIKINLLEQKKPFKLPVVMGIDLGDLSWKGLIFVGMLSYVPELVLYPQWKEDKKEIKAEITKLQIAHRKLKKGLRGNKDIKDRLNAFNKQVSKLQKRTVQVDLILQEKRNPSLIMEKIARKLPSDIWFKSFLIAEDKTMTIKGGGVLYKSIGDFIASANNAGFFGQPLSLKESKTVEEDKGSDYRTQEFTIVGKIDKFDPWSQ</sequence>
<name>A0A1Y5F5N0_9BACT</name>
<gene>
    <name evidence="1" type="ORF">A9Q84_21400</name>
</gene>
<reference evidence="2" key="1">
    <citation type="journal article" date="2017" name="Proc. Natl. Acad. Sci. U.S.A.">
        <title>Simulation of Deepwater Horizon oil plume reveals substrate specialization within a complex community of hydrocarbon-degraders.</title>
        <authorList>
            <person name="Hu P."/>
            <person name="Dubinsky E.A."/>
            <person name="Probst A.J."/>
            <person name="Wang J."/>
            <person name="Sieber C.M.K."/>
            <person name="Tom L.M."/>
            <person name="Gardinali P."/>
            <person name="Banfield J.F."/>
            <person name="Atlas R.M."/>
            <person name="Andersen G.L."/>
        </authorList>
    </citation>
    <scope>NUCLEOTIDE SEQUENCE [LARGE SCALE GENOMIC DNA]</scope>
</reference>
<dbReference type="InterPro" id="IPR007813">
    <property type="entry name" value="PilN"/>
</dbReference>
<proteinExistence type="predicted"/>
<organism evidence="1 2">
    <name type="scientific">Halobacteriovorax marinus</name>
    <dbReference type="NCBI Taxonomy" id="97084"/>
    <lineage>
        <taxon>Bacteria</taxon>
        <taxon>Pseudomonadati</taxon>
        <taxon>Bdellovibrionota</taxon>
        <taxon>Bacteriovoracia</taxon>
        <taxon>Bacteriovoracales</taxon>
        <taxon>Halobacteriovoraceae</taxon>
        <taxon>Halobacteriovorax</taxon>
    </lineage>
</organism>
<evidence type="ECO:0000313" key="1">
    <source>
        <dbReference type="EMBL" id="OUR93062.1"/>
    </source>
</evidence>
<accession>A0A1Y5F5N0</accession>
<dbReference type="AlphaFoldDB" id="A0A1Y5F5N0"/>
<dbReference type="EMBL" id="MAAO01000016">
    <property type="protein sequence ID" value="OUR93062.1"/>
    <property type="molecule type" value="Genomic_DNA"/>
</dbReference>
<evidence type="ECO:0000313" key="2">
    <source>
        <dbReference type="Proteomes" id="UP000196531"/>
    </source>
</evidence>
<comment type="caution">
    <text evidence="1">The sequence shown here is derived from an EMBL/GenBank/DDBJ whole genome shotgun (WGS) entry which is preliminary data.</text>
</comment>
<dbReference type="Proteomes" id="UP000196531">
    <property type="component" value="Unassembled WGS sequence"/>
</dbReference>
<dbReference type="Pfam" id="PF05137">
    <property type="entry name" value="PilN"/>
    <property type="match status" value="1"/>
</dbReference>